<evidence type="ECO:0000313" key="2">
    <source>
        <dbReference type="EMBL" id="AKK72722.1"/>
    </source>
</evidence>
<accession>A0A0G3M6N4</accession>
<evidence type="ECO:0000313" key="1">
    <source>
        <dbReference type="EMBL" id="AKK71248.1"/>
    </source>
</evidence>
<organism evidence="2 4">
    <name type="scientific">Chryseobacterium gallinarum</name>
    <dbReference type="NCBI Taxonomy" id="1324352"/>
    <lineage>
        <taxon>Bacteria</taxon>
        <taxon>Pseudomonadati</taxon>
        <taxon>Bacteroidota</taxon>
        <taxon>Flavobacteriia</taxon>
        <taxon>Flavobacteriales</taxon>
        <taxon>Weeksellaceae</taxon>
        <taxon>Chryseobacterium group</taxon>
        <taxon>Chryseobacterium</taxon>
    </lineage>
</organism>
<protein>
    <submittedName>
        <fullName evidence="2">Uncharacterized protein</fullName>
    </submittedName>
</protein>
<sequence>MPQITKGGKFIFGISHIREDLTIQIPKQAIHEYALADIENIILITGSKATGGFCITTYPLLSSSKLCHILTNCPQLREQTLPMGKLITYKGRGYTWVPIGEGGMISLTPELMKALRLQVHSELLAIRSSNIAFTMGAKGPLWEKAQAFNGEITRY</sequence>
<dbReference type="EMBL" id="CP009928">
    <property type="protein sequence ID" value="AKK74718.1"/>
    <property type="molecule type" value="Genomic_DNA"/>
</dbReference>
<dbReference type="EMBL" id="CP009928">
    <property type="protein sequence ID" value="AKK71248.1"/>
    <property type="molecule type" value="Genomic_DNA"/>
</dbReference>
<dbReference type="RefSeq" id="WP_053326641.1">
    <property type="nucleotide sequence ID" value="NZ_CP009928.1"/>
</dbReference>
<proteinExistence type="predicted"/>
<name>A0A0G3M6N4_CHRGL</name>
<dbReference type="KEGG" id="cgn:OK18_20800"/>
<dbReference type="EMBL" id="CP009928">
    <property type="protein sequence ID" value="AKK72722.1"/>
    <property type="molecule type" value="Genomic_DNA"/>
</dbReference>
<dbReference type="KEGG" id="cgn:OK18_08875"/>
<evidence type="ECO:0000313" key="3">
    <source>
        <dbReference type="EMBL" id="AKK74718.1"/>
    </source>
</evidence>
<dbReference type="Proteomes" id="UP000035213">
    <property type="component" value="Chromosome"/>
</dbReference>
<dbReference type="OrthoDB" id="9783947at2"/>
<dbReference type="STRING" id="1324352.OK18_00060"/>
<gene>
    <name evidence="1" type="ORF">OK18_00060</name>
    <name evidence="2" type="ORF">OK18_08875</name>
    <name evidence="3" type="ORF">OK18_20800</name>
</gene>
<reference evidence="2 4" key="1">
    <citation type="submission" date="2014-11" db="EMBL/GenBank/DDBJ databases">
        <authorList>
            <person name="Park G.-S."/>
            <person name="Hong S.-J."/>
            <person name="Jung B.K."/>
            <person name="Khan A.R."/>
            <person name="Kwak Y."/>
            <person name="Shin J.-H."/>
        </authorList>
    </citation>
    <scope>NUCLEOTIDE SEQUENCE [LARGE SCALE GENOMIC DNA]</scope>
    <source>
        <strain evidence="2 4">DSM 27622</strain>
    </source>
</reference>
<evidence type="ECO:0000313" key="4">
    <source>
        <dbReference type="Proteomes" id="UP000035213"/>
    </source>
</evidence>
<dbReference type="AlphaFoldDB" id="A0A0G3M6N4"/>
<dbReference type="KEGG" id="cgn:OK18_00060"/>
<dbReference type="PATRIC" id="fig|1324352.5.peg.12"/>